<dbReference type="Proteomes" id="UP000004459">
    <property type="component" value="Unassembled WGS sequence"/>
</dbReference>
<reference evidence="1 2" key="1">
    <citation type="submission" date="2011-08" db="EMBL/GenBank/DDBJ databases">
        <authorList>
            <person name="Weinstock G."/>
            <person name="Sodergren E."/>
            <person name="Clifton S."/>
            <person name="Fulton L."/>
            <person name="Fulton B."/>
            <person name="Courtney L."/>
            <person name="Fronick C."/>
            <person name="Harrison M."/>
            <person name="Strong C."/>
            <person name="Farmer C."/>
            <person name="Delahaunty K."/>
            <person name="Markovic C."/>
            <person name="Hall O."/>
            <person name="Minx P."/>
            <person name="Tomlinson C."/>
            <person name="Mitreva M."/>
            <person name="Hou S."/>
            <person name="Chen J."/>
            <person name="Wollam A."/>
            <person name="Pepin K.H."/>
            <person name="Johnson M."/>
            <person name="Bhonagiri V."/>
            <person name="Zhang X."/>
            <person name="Suruliraj S."/>
            <person name="Warren W."/>
            <person name="Chinwalla A."/>
            <person name="Mardis E.R."/>
            <person name="Wilson R.K."/>
        </authorList>
    </citation>
    <scope>NUCLEOTIDE SEQUENCE [LARGE SCALE GENOMIC DNA]</scope>
    <source>
        <strain evidence="1 2">ATCC 29863</strain>
    </source>
</reference>
<comment type="caution">
    <text evidence="1">The sequence shown here is derived from an EMBL/GenBank/DDBJ whole genome shotgun (WGS) entry which is preliminary data.</text>
</comment>
<dbReference type="RefSeq" id="WP_007492633.1">
    <property type="nucleotide sequence ID" value="NZ_JH417803.1"/>
</dbReference>
<dbReference type="GeneID" id="63973177"/>
<gene>
    <name evidence="1" type="ORF">HMPREF0372_02733</name>
</gene>
<evidence type="ECO:0000313" key="1">
    <source>
        <dbReference type="EMBL" id="EHM44197.1"/>
    </source>
</evidence>
<evidence type="ECO:0000313" key="2">
    <source>
        <dbReference type="Proteomes" id="UP000004459"/>
    </source>
</evidence>
<dbReference type="HOGENOM" id="CLU_174631_0_0_9"/>
<name>G9YT73_FLAPL</name>
<dbReference type="AlphaFoldDB" id="G9YT73"/>
<organism evidence="1 2">
    <name type="scientific">Flavonifractor plautii ATCC 29863</name>
    <dbReference type="NCBI Taxonomy" id="411475"/>
    <lineage>
        <taxon>Bacteria</taxon>
        <taxon>Bacillati</taxon>
        <taxon>Bacillota</taxon>
        <taxon>Clostridia</taxon>
        <taxon>Eubacteriales</taxon>
        <taxon>Oscillospiraceae</taxon>
        <taxon>Flavonifractor</taxon>
    </lineage>
</organism>
<proteinExistence type="predicted"/>
<accession>G9YT73</accession>
<sequence length="104" mass="12489">MNDYMRALHQRFFREPDVSELEEDIENTRQEVRDCLDKMQRRRLMHLVDSQNLLKEEISLASFTAGFKLAWGLSKELEADGLYSFDEEETERVCRRMEQEEGLR</sequence>
<protein>
    <submittedName>
        <fullName evidence="1">Uncharacterized protein</fullName>
    </submittedName>
</protein>
<dbReference type="EMBL" id="AGCK01000228">
    <property type="protein sequence ID" value="EHM44197.1"/>
    <property type="molecule type" value="Genomic_DNA"/>
</dbReference>
<dbReference type="PATRIC" id="fig|411475.3.peg.2363"/>